<feature type="compositionally biased region" description="Pro residues" evidence="8">
    <location>
        <begin position="43"/>
        <end position="57"/>
    </location>
</feature>
<protein>
    <recommendedName>
        <fullName evidence="9">C2H2-type domain-containing protein</fullName>
    </recommendedName>
</protein>
<evidence type="ECO:0000256" key="8">
    <source>
        <dbReference type="SAM" id="MobiDB-lite"/>
    </source>
</evidence>
<evidence type="ECO:0000256" key="5">
    <source>
        <dbReference type="ARBA" id="ARBA00022833"/>
    </source>
</evidence>
<dbReference type="SMART" id="SM00355">
    <property type="entry name" value="ZnF_C2H2"/>
    <property type="match status" value="2"/>
</dbReference>
<dbReference type="GO" id="GO:0008270">
    <property type="term" value="F:zinc ion binding"/>
    <property type="evidence" value="ECO:0007669"/>
    <property type="project" value="UniProtKB-KW"/>
</dbReference>
<feature type="compositionally biased region" description="Polar residues" evidence="8">
    <location>
        <begin position="387"/>
        <end position="405"/>
    </location>
</feature>
<keyword evidence="2" id="KW-0479">Metal-binding</keyword>
<name>A0A1B7NX49_9EURO</name>
<dbReference type="PROSITE" id="PS00028">
    <property type="entry name" value="ZINC_FINGER_C2H2_1"/>
    <property type="match status" value="1"/>
</dbReference>
<dbReference type="Pfam" id="PF04082">
    <property type="entry name" value="Fungal_trans"/>
    <property type="match status" value="1"/>
</dbReference>
<feature type="region of interest" description="Disordered" evidence="8">
    <location>
        <begin position="374"/>
        <end position="436"/>
    </location>
</feature>
<comment type="subcellular location">
    <subcellularLocation>
        <location evidence="1">Nucleus</location>
    </subcellularLocation>
</comment>
<feature type="compositionally biased region" description="Polar residues" evidence="8">
    <location>
        <begin position="92"/>
        <end position="114"/>
    </location>
</feature>
<dbReference type="InterPro" id="IPR051059">
    <property type="entry name" value="VerF-like"/>
</dbReference>
<dbReference type="GO" id="GO:0005634">
    <property type="term" value="C:nucleus"/>
    <property type="evidence" value="ECO:0007669"/>
    <property type="project" value="UniProtKB-SubCell"/>
</dbReference>
<evidence type="ECO:0000259" key="9">
    <source>
        <dbReference type="PROSITE" id="PS50157"/>
    </source>
</evidence>
<dbReference type="OrthoDB" id="9439903at2759"/>
<reference evidence="10 11" key="1">
    <citation type="submission" date="2015-07" db="EMBL/GenBank/DDBJ databases">
        <title>Emmonsia species relationships and genome sequence.</title>
        <authorList>
            <person name="Cuomo C.A."/>
            <person name="Schwartz I.S."/>
            <person name="Kenyon C."/>
            <person name="de Hoog G.S."/>
            <person name="Govender N.P."/>
            <person name="Botha A."/>
            <person name="Moreno L."/>
            <person name="de Vries M."/>
            <person name="Munoz J.F."/>
            <person name="Stielow J.B."/>
        </authorList>
    </citation>
    <scope>NUCLEOTIDE SEQUENCE [LARGE SCALE GENOMIC DNA]</scope>
    <source>
        <strain evidence="10 11">CBS 136260</strain>
    </source>
</reference>
<evidence type="ECO:0000313" key="11">
    <source>
        <dbReference type="Proteomes" id="UP000091918"/>
    </source>
</evidence>
<dbReference type="GO" id="GO:0000981">
    <property type="term" value="F:DNA-binding transcription factor activity, RNA polymerase II-specific"/>
    <property type="evidence" value="ECO:0007669"/>
    <property type="project" value="InterPro"/>
</dbReference>
<gene>
    <name evidence="10" type="ORF">ACJ72_04473</name>
</gene>
<dbReference type="PANTHER" id="PTHR40626">
    <property type="entry name" value="MIP31509P"/>
    <property type="match status" value="1"/>
</dbReference>
<evidence type="ECO:0000256" key="1">
    <source>
        <dbReference type="ARBA" id="ARBA00004123"/>
    </source>
</evidence>
<feature type="region of interest" description="Disordered" evidence="8">
    <location>
        <begin position="171"/>
        <end position="196"/>
    </location>
</feature>
<evidence type="ECO:0000256" key="2">
    <source>
        <dbReference type="ARBA" id="ARBA00022723"/>
    </source>
</evidence>
<evidence type="ECO:0000256" key="4">
    <source>
        <dbReference type="ARBA" id="ARBA00022771"/>
    </source>
</evidence>
<dbReference type="GO" id="GO:0006351">
    <property type="term" value="P:DNA-templated transcription"/>
    <property type="evidence" value="ECO:0007669"/>
    <property type="project" value="InterPro"/>
</dbReference>
<dbReference type="PROSITE" id="PS50157">
    <property type="entry name" value="ZINC_FINGER_C2H2_2"/>
    <property type="match status" value="1"/>
</dbReference>
<feature type="region of interest" description="Disordered" evidence="8">
    <location>
        <begin position="1"/>
        <end position="157"/>
    </location>
</feature>
<sequence length="1065" mass="117340">MDPNIRAQVSRAPSANIPQGPPPLSNLHQYQMQPHYSMAQPHTLPPLQHPQSHPPVHPSYLGQPYRHEMPRYPPTSANDVYAASSAPMPPHTTVNSLPPSSFLTHHHSQQQYPSNGLLPPSTTSQAYPQPIAPAPPRDRRSDYGGALPSGAFGDTRSKGLVVANTDSLRHSPTAFVPKDPPRTQVVGSQGRRGILPSVPGRAAAITNGTNGTAKTVIPAKDADGKFPCPHCNKTYLHAKHLKRHLLRHTGDRPYMCVLCEDTFSRSDILKRHFQKCSLRRGNPTGVSHLSHPHAHLKKAQAAGIVPKPVSGDVSSSVPTSNGIVGTPFGEGHVTGVGMASSHHNPGFTDQRPLGYPMHPAGGMNRGVDHGYAQNQMHQRAPWMAEPKQSSYLSQSGADTNGQSNIALPPIDAKPAHMPDNKRPGMPTGSNPGQPGEIDWTSMFQAGTHDGYMQPMFPASVAPVPDSMHPQVDTDRKFYPVVTSGQPESGLNGLYLASTSLGGDGTLGSYPIWNFNMLQNNPLQHKADRLINFCFPTGLQEPFKLCAHNSHAQLLKDCLTADNVKHFLDLFTNYQGHWPYLHIATFNFLDAYDGLILAMCCIGAVYSDRVNPDLIRTLVAQTKAAILRTSRFQHDLRTDLVSDTDTPIKTESTDSKPLSTTAIEEMQSIFMLNTLSVWHGDPKQRAVARSDNSLFARFIRRFRLLEPAGPENFACYSLLHNLLPNEPVDISNWNWLAWVEQEKRSRLIFMFYLADAAMAMFFNCQPLLNPQEIKLPLPCDDAAWEARDPQQCADALGLRGADVQAIVNVTGSRRTKQLEMNQALSALQSPVVDFRPRTTNVFSKFILIHALHAQIWLVQRQMSVGSSCENNNDKAMGTHEGLTASNLYNPLSRSDCASMDGGANQSNLSSGSHATSIDGTPLNVASSHVQNPLANVILKSTTQALTKWKRAWDEDMALQFPPTPTSSRRFGFCRDAVPYYWLAQALLCPSRREDWKLTPDARLIHIMKMLQKVRGYAQTDAAQRGECLGSIGDIDDGYAIEDLTLDMKLLFRPIWQHYEGGNMRGQ</sequence>
<keyword evidence="3" id="KW-0677">Repeat</keyword>
<dbReference type="GO" id="GO:0000978">
    <property type="term" value="F:RNA polymerase II cis-regulatory region sequence-specific DNA binding"/>
    <property type="evidence" value="ECO:0007669"/>
    <property type="project" value="InterPro"/>
</dbReference>
<dbReference type="STRING" id="1658172.A0A1B7NX49"/>
<dbReference type="PANTHER" id="PTHR40626:SF12">
    <property type="entry name" value="RFEC"/>
    <property type="match status" value="1"/>
</dbReference>
<evidence type="ECO:0000256" key="3">
    <source>
        <dbReference type="ARBA" id="ARBA00022737"/>
    </source>
</evidence>
<dbReference type="GO" id="GO:0000785">
    <property type="term" value="C:chromatin"/>
    <property type="evidence" value="ECO:0007669"/>
    <property type="project" value="TreeGrafter"/>
</dbReference>
<dbReference type="CDD" id="cd12148">
    <property type="entry name" value="fungal_TF_MHR"/>
    <property type="match status" value="1"/>
</dbReference>
<evidence type="ECO:0000256" key="6">
    <source>
        <dbReference type="ARBA" id="ARBA00023242"/>
    </source>
</evidence>
<dbReference type="EMBL" id="LGUA01000528">
    <property type="protein sequence ID" value="OAX81187.1"/>
    <property type="molecule type" value="Genomic_DNA"/>
</dbReference>
<dbReference type="Gene3D" id="3.30.160.60">
    <property type="entry name" value="Classic Zinc Finger"/>
    <property type="match status" value="2"/>
</dbReference>
<dbReference type="SUPFAM" id="SSF57667">
    <property type="entry name" value="beta-beta-alpha zinc fingers"/>
    <property type="match status" value="1"/>
</dbReference>
<dbReference type="InterPro" id="IPR013087">
    <property type="entry name" value="Znf_C2H2_type"/>
</dbReference>
<organism evidence="10 11">
    <name type="scientific">Emergomyces africanus</name>
    <dbReference type="NCBI Taxonomy" id="1955775"/>
    <lineage>
        <taxon>Eukaryota</taxon>
        <taxon>Fungi</taxon>
        <taxon>Dikarya</taxon>
        <taxon>Ascomycota</taxon>
        <taxon>Pezizomycotina</taxon>
        <taxon>Eurotiomycetes</taxon>
        <taxon>Eurotiomycetidae</taxon>
        <taxon>Onygenales</taxon>
        <taxon>Ajellomycetaceae</taxon>
        <taxon>Emergomyces</taxon>
    </lineage>
</organism>
<keyword evidence="11" id="KW-1185">Reference proteome</keyword>
<proteinExistence type="predicted"/>
<dbReference type="InterPro" id="IPR036236">
    <property type="entry name" value="Znf_C2H2_sf"/>
</dbReference>
<dbReference type="AlphaFoldDB" id="A0A1B7NX49"/>
<comment type="caution">
    <text evidence="10">The sequence shown here is derived from an EMBL/GenBank/DDBJ whole genome shotgun (WGS) entry which is preliminary data.</text>
</comment>
<accession>A0A1B7NX49</accession>
<dbReference type="Proteomes" id="UP000091918">
    <property type="component" value="Unassembled WGS sequence"/>
</dbReference>
<keyword evidence="6" id="KW-0539">Nucleus</keyword>
<keyword evidence="5" id="KW-0862">Zinc</keyword>
<keyword evidence="4 7" id="KW-0863">Zinc-finger</keyword>
<feature type="compositionally biased region" description="Basic and acidic residues" evidence="8">
    <location>
        <begin position="413"/>
        <end position="422"/>
    </location>
</feature>
<evidence type="ECO:0000313" key="10">
    <source>
        <dbReference type="EMBL" id="OAX81187.1"/>
    </source>
</evidence>
<dbReference type="InterPro" id="IPR007219">
    <property type="entry name" value="XnlR_reg_dom"/>
</dbReference>
<feature type="domain" description="C2H2-type" evidence="9">
    <location>
        <begin position="226"/>
        <end position="253"/>
    </location>
</feature>
<evidence type="ECO:0000256" key="7">
    <source>
        <dbReference type="PROSITE-ProRule" id="PRU00042"/>
    </source>
</evidence>